<name>A0ABX0BXN4_9PSEU</name>
<feature type="region of interest" description="Disordered" evidence="1">
    <location>
        <begin position="1"/>
        <end position="78"/>
    </location>
</feature>
<keyword evidence="3" id="KW-1185">Reference proteome</keyword>
<evidence type="ECO:0000313" key="3">
    <source>
        <dbReference type="Proteomes" id="UP000470404"/>
    </source>
</evidence>
<organism evidence="2 3">
    <name type="scientific">Amycolatopsis rubida</name>
    <dbReference type="NCBI Taxonomy" id="112413"/>
    <lineage>
        <taxon>Bacteria</taxon>
        <taxon>Bacillati</taxon>
        <taxon>Actinomycetota</taxon>
        <taxon>Actinomycetes</taxon>
        <taxon>Pseudonocardiales</taxon>
        <taxon>Pseudonocardiaceae</taxon>
        <taxon>Amycolatopsis</taxon>
    </lineage>
</organism>
<protein>
    <submittedName>
        <fullName evidence="2">Cell division protein FtsZ</fullName>
    </submittedName>
</protein>
<feature type="compositionally biased region" description="Gly residues" evidence="1">
    <location>
        <begin position="27"/>
        <end position="40"/>
    </location>
</feature>
<feature type="non-terminal residue" evidence="2">
    <location>
        <position position="1"/>
    </location>
</feature>
<gene>
    <name evidence="2" type="ORF">G3I59_30590</name>
</gene>
<dbReference type="Proteomes" id="UP000470404">
    <property type="component" value="Unassembled WGS sequence"/>
</dbReference>
<keyword evidence="2" id="KW-0132">Cell division</keyword>
<accession>A0ABX0BXN4</accession>
<reference evidence="2 3" key="1">
    <citation type="submission" date="2020-01" db="EMBL/GenBank/DDBJ databases">
        <title>Insect and environment-associated Actinomycetes.</title>
        <authorList>
            <person name="Currrie C."/>
            <person name="Chevrette M."/>
            <person name="Carlson C."/>
            <person name="Stubbendieck R."/>
            <person name="Wendt-Pienkowski E."/>
        </authorList>
    </citation>
    <scope>NUCLEOTIDE SEQUENCE [LARGE SCALE GENOMIC DNA]</scope>
    <source>
        <strain evidence="2 3">SID8386</strain>
    </source>
</reference>
<dbReference type="GO" id="GO:0051301">
    <property type="term" value="P:cell division"/>
    <property type="evidence" value="ECO:0007669"/>
    <property type="project" value="UniProtKB-KW"/>
</dbReference>
<proteinExistence type="predicted"/>
<feature type="compositionally biased region" description="Pro residues" evidence="1">
    <location>
        <begin position="10"/>
        <end position="20"/>
    </location>
</feature>
<dbReference type="EMBL" id="JAAGNC010000153">
    <property type="protein sequence ID" value="NEC59814.1"/>
    <property type="molecule type" value="Genomic_DNA"/>
</dbReference>
<comment type="caution">
    <text evidence="2">The sequence shown here is derived from an EMBL/GenBank/DDBJ whole genome shotgun (WGS) entry which is preliminary data.</text>
</comment>
<keyword evidence="2" id="KW-0131">Cell cycle</keyword>
<sequence length="78" mass="7641">PPAGSSGYPVAPPRTPPSGLPQPGTGTPPGGLPQPGGGSRGYSPIGSGSASGGLPSRPTTVHDDPTDDDVDVPPFMRR</sequence>
<evidence type="ECO:0000256" key="1">
    <source>
        <dbReference type="SAM" id="MobiDB-lite"/>
    </source>
</evidence>
<evidence type="ECO:0000313" key="2">
    <source>
        <dbReference type="EMBL" id="NEC59814.1"/>
    </source>
</evidence>